<protein>
    <recommendedName>
        <fullName evidence="3">Secreted protein</fullName>
    </recommendedName>
</protein>
<dbReference type="Proteomes" id="UP001500443">
    <property type="component" value="Unassembled WGS sequence"/>
</dbReference>
<dbReference type="EMBL" id="BAAAPF010000133">
    <property type="protein sequence ID" value="GAA2130863.1"/>
    <property type="molecule type" value="Genomic_DNA"/>
</dbReference>
<keyword evidence="2" id="KW-1185">Reference proteome</keyword>
<dbReference type="RefSeq" id="WP_344291283.1">
    <property type="nucleotide sequence ID" value="NZ_BAAAPF010000133.1"/>
</dbReference>
<gene>
    <name evidence="1" type="ORF">GCM10009802_38930</name>
</gene>
<proteinExistence type="predicted"/>
<evidence type="ECO:0000313" key="1">
    <source>
        <dbReference type="EMBL" id="GAA2130863.1"/>
    </source>
</evidence>
<accession>A0ABN2YS95</accession>
<sequence length="155" mass="16606">MPPVTQARLLQAAGTSRTATTEGVWTNRLPKTRAALVAAAGAAMATGLAAAPAQSAEEPPTLFATYRCGQGEGNQQKLAVTGGHIEFRFKCSGTTVTVYDATVHDTKADGWCVYAQGTFNSTVESNRACPKGDIDSFDWRETDSNRQFTMRLLKD</sequence>
<organism evidence="1 2">
    <name type="scientific">Streptomyces synnematoformans</name>
    <dbReference type="NCBI Taxonomy" id="415721"/>
    <lineage>
        <taxon>Bacteria</taxon>
        <taxon>Bacillati</taxon>
        <taxon>Actinomycetota</taxon>
        <taxon>Actinomycetes</taxon>
        <taxon>Kitasatosporales</taxon>
        <taxon>Streptomycetaceae</taxon>
        <taxon>Streptomyces</taxon>
    </lineage>
</organism>
<name>A0ABN2YS95_9ACTN</name>
<evidence type="ECO:0008006" key="3">
    <source>
        <dbReference type="Google" id="ProtNLM"/>
    </source>
</evidence>
<evidence type="ECO:0000313" key="2">
    <source>
        <dbReference type="Proteomes" id="UP001500443"/>
    </source>
</evidence>
<reference evidence="1 2" key="1">
    <citation type="journal article" date="2019" name="Int. J. Syst. Evol. Microbiol.">
        <title>The Global Catalogue of Microorganisms (GCM) 10K type strain sequencing project: providing services to taxonomists for standard genome sequencing and annotation.</title>
        <authorList>
            <consortium name="The Broad Institute Genomics Platform"/>
            <consortium name="The Broad Institute Genome Sequencing Center for Infectious Disease"/>
            <person name="Wu L."/>
            <person name="Ma J."/>
        </authorList>
    </citation>
    <scope>NUCLEOTIDE SEQUENCE [LARGE SCALE GENOMIC DNA]</scope>
    <source>
        <strain evidence="1 2">JCM 15481</strain>
    </source>
</reference>
<comment type="caution">
    <text evidence="1">The sequence shown here is derived from an EMBL/GenBank/DDBJ whole genome shotgun (WGS) entry which is preliminary data.</text>
</comment>